<accession>A0ABN6MYX6</accession>
<proteinExistence type="predicted"/>
<name>A0ABN6MYX6_9BACT</name>
<reference evidence="3" key="1">
    <citation type="journal article" date="2022" name="Int. J. Syst. Evol. Microbiol.">
        <title>Anaeromyxobacter oryzae sp. nov., Anaeromyxobacter diazotrophicus sp. nov. and Anaeromyxobacter paludicola sp. nov., isolated from paddy soils.</title>
        <authorList>
            <person name="Itoh H."/>
            <person name="Xu Z."/>
            <person name="Mise K."/>
            <person name="Masuda Y."/>
            <person name="Ushijima N."/>
            <person name="Hayakawa C."/>
            <person name="Shiratori Y."/>
            <person name="Senoo K."/>
        </authorList>
    </citation>
    <scope>NUCLEOTIDE SEQUENCE [LARGE SCALE GENOMIC DNA]</scope>
    <source>
        <strain evidence="3">Red232</strain>
    </source>
</reference>
<evidence type="ECO:0000313" key="2">
    <source>
        <dbReference type="EMBL" id="BDG04972.1"/>
    </source>
</evidence>
<feature type="region of interest" description="Disordered" evidence="1">
    <location>
        <begin position="1"/>
        <end position="92"/>
    </location>
</feature>
<dbReference type="Proteomes" id="UP001162891">
    <property type="component" value="Chromosome"/>
</dbReference>
<keyword evidence="3" id="KW-1185">Reference proteome</keyword>
<sequence length="92" mass="9629">MDPREKDGGGSRRKAEQAERRPVAKDPGPDANARQQGGPSGGPPSDEQRPSRGASAADDVVERVLKDRQPGEKTPELGEPDSGVADAGELDD</sequence>
<dbReference type="EMBL" id="AP025591">
    <property type="protein sequence ID" value="BDG04972.1"/>
    <property type="molecule type" value="Genomic_DNA"/>
</dbReference>
<dbReference type="RefSeq" id="WP_248353492.1">
    <property type="nucleotide sequence ID" value="NZ_AP025591.1"/>
</dbReference>
<evidence type="ECO:0000313" key="3">
    <source>
        <dbReference type="Proteomes" id="UP001162891"/>
    </source>
</evidence>
<feature type="compositionally biased region" description="Basic and acidic residues" evidence="1">
    <location>
        <begin position="1"/>
        <end position="28"/>
    </location>
</feature>
<feature type="compositionally biased region" description="Basic and acidic residues" evidence="1">
    <location>
        <begin position="60"/>
        <end position="76"/>
    </location>
</feature>
<gene>
    <name evidence="2" type="ORF">AMOR_39680</name>
</gene>
<evidence type="ECO:0000256" key="1">
    <source>
        <dbReference type="SAM" id="MobiDB-lite"/>
    </source>
</evidence>
<organism evidence="2 3">
    <name type="scientific">Anaeromyxobacter oryzae</name>
    <dbReference type="NCBI Taxonomy" id="2918170"/>
    <lineage>
        <taxon>Bacteria</taxon>
        <taxon>Pseudomonadati</taxon>
        <taxon>Myxococcota</taxon>
        <taxon>Myxococcia</taxon>
        <taxon>Myxococcales</taxon>
        <taxon>Cystobacterineae</taxon>
        <taxon>Anaeromyxobacteraceae</taxon>
        <taxon>Anaeromyxobacter</taxon>
    </lineage>
</organism>
<protein>
    <submittedName>
        <fullName evidence="2">Uncharacterized protein</fullName>
    </submittedName>
</protein>